<dbReference type="SUPFAM" id="SSF53448">
    <property type="entry name" value="Nucleotide-diphospho-sugar transferases"/>
    <property type="match status" value="1"/>
</dbReference>
<dbReference type="GO" id="GO:0016740">
    <property type="term" value="F:transferase activity"/>
    <property type="evidence" value="ECO:0007669"/>
    <property type="project" value="UniProtKB-KW"/>
</dbReference>
<dbReference type="Gene3D" id="3.90.550.10">
    <property type="entry name" value="Spore Coat Polysaccharide Biosynthesis Protein SpsA, Chain A"/>
    <property type="match status" value="1"/>
</dbReference>
<dbReference type="Pfam" id="PF00535">
    <property type="entry name" value="Glycos_transf_2"/>
    <property type="match status" value="1"/>
</dbReference>
<dbReference type="InterPro" id="IPR029044">
    <property type="entry name" value="Nucleotide-diphossugar_trans"/>
</dbReference>
<gene>
    <name evidence="2" type="ORF">FSW04_06825</name>
</gene>
<reference evidence="2 3" key="1">
    <citation type="journal article" date="2018" name="J. Microbiol.">
        <title>Baekduia soli gen. nov., sp. nov., a novel bacterium isolated from the soil of Baekdu Mountain and proposal of a novel family name, Baekduiaceae fam. nov.</title>
        <authorList>
            <person name="An D.S."/>
            <person name="Siddiqi M.Z."/>
            <person name="Kim K.H."/>
            <person name="Yu H.S."/>
            <person name="Im W.T."/>
        </authorList>
    </citation>
    <scope>NUCLEOTIDE SEQUENCE [LARGE SCALE GENOMIC DNA]</scope>
    <source>
        <strain evidence="2 3">BR7-21</strain>
    </source>
</reference>
<dbReference type="InterPro" id="IPR001173">
    <property type="entry name" value="Glyco_trans_2-like"/>
</dbReference>
<protein>
    <submittedName>
        <fullName evidence="2">Glycosyltransferase</fullName>
    </submittedName>
</protein>
<dbReference type="PANTHER" id="PTHR43685">
    <property type="entry name" value="GLYCOSYLTRANSFERASE"/>
    <property type="match status" value="1"/>
</dbReference>
<evidence type="ECO:0000259" key="1">
    <source>
        <dbReference type="Pfam" id="PF00535"/>
    </source>
</evidence>
<evidence type="ECO:0000313" key="2">
    <source>
        <dbReference type="EMBL" id="QEC47327.1"/>
    </source>
</evidence>
<accession>A0A5B8U2R8</accession>
<name>A0A5B8U2R8_9ACTN</name>
<dbReference type="InterPro" id="IPR050834">
    <property type="entry name" value="Glycosyltransf_2"/>
</dbReference>
<dbReference type="Proteomes" id="UP000321805">
    <property type="component" value="Chromosome"/>
</dbReference>
<dbReference type="KEGG" id="bsol:FSW04_06825"/>
<sequence length="320" mass="34720">MPTPTDPPSVSVVVPTHQRRDQLDAVLDELLANVAPAELVIVDDGSTDGTAEMLAARAAREPRLRPIAQANQGAGAARLAGVRHARGEVVVLLDDDVVPAPGVVARHAVRHAADPSLVLVGYMPVAAGPRDARSYPREAYARTYEAHVRGWEEAPGSVLGSLWAGHLSVRRDAYLAVAPQLEQDVASYHTDLLLGLRLEAAGLHGEFDRTLTSVHHYVRSPEGFVRDAASSGRGLVDAHERHADRLGALDLAVLTDDLPRPAAWLVLRARVASWPRRLLDAAIVALGLAHAYTLQRFAGRLQWRMVQQQEMLARLRELHG</sequence>
<organism evidence="2 3">
    <name type="scientific">Baekduia soli</name>
    <dbReference type="NCBI Taxonomy" id="496014"/>
    <lineage>
        <taxon>Bacteria</taxon>
        <taxon>Bacillati</taxon>
        <taxon>Actinomycetota</taxon>
        <taxon>Thermoleophilia</taxon>
        <taxon>Solirubrobacterales</taxon>
        <taxon>Baekduiaceae</taxon>
        <taxon>Baekduia</taxon>
    </lineage>
</organism>
<keyword evidence="3" id="KW-1185">Reference proteome</keyword>
<dbReference type="OrthoDB" id="5062577at2"/>
<dbReference type="AlphaFoldDB" id="A0A5B8U2R8"/>
<feature type="domain" description="Glycosyltransferase 2-like" evidence="1">
    <location>
        <begin position="11"/>
        <end position="134"/>
    </location>
</feature>
<evidence type="ECO:0000313" key="3">
    <source>
        <dbReference type="Proteomes" id="UP000321805"/>
    </source>
</evidence>
<dbReference type="EMBL" id="CP042430">
    <property type="protein sequence ID" value="QEC47327.1"/>
    <property type="molecule type" value="Genomic_DNA"/>
</dbReference>
<keyword evidence="2" id="KW-0808">Transferase</keyword>
<dbReference type="PANTHER" id="PTHR43685:SF3">
    <property type="entry name" value="SLR2126 PROTEIN"/>
    <property type="match status" value="1"/>
</dbReference>
<proteinExistence type="predicted"/>